<evidence type="ECO:0000313" key="7">
    <source>
        <dbReference type="Proteomes" id="UP000015103"/>
    </source>
</evidence>
<dbReference type="GO" id="GO:0005634">
    <property type="term" value="C:nucleus"/>
    <property type="evidence" value="ECO:0007669"/>
    <property type="project" value="TreeGrafter"/>
</dbReference>
<dbReference type="EMBL" id="ACPB03006822">
    <property type="status" value="NOT_ANNOTATED_CDS"/>
    <property type="molecule type" value="Genomic_DNA"/>
</dbReference>
<dbReference type="SUPFAM" id="SSF55120">
    <property type="entry name" value="Pseudouridine synthase"/>
    <property type="match status" value="1"/>
</dbReference>
<dbReference type="AlphaFoldDB" id="T1HC43"/>
<feature type="region of interest" description="Disordered" evidence="5">
    <location>
        <begin position="592"/>
        <end position="611"/>
    </location>
</feature>
<dbReference type="GO" id="GO:0003723">
    <property type="term" value="F:RNA binding"/>
    <property type="evidence" value="ECO:0007669"/>
    <property type="project" value="InterPro"/>
</dbReference>
<dbReference type="HOGENOM" id="CLU_005281_0_1_1"/>
<dbReference type="PANTHER" id="PTHR13326">
    <property type="entry name" value="TRNA PSEUDOURIDINE SYNTHASE D"/>
    <property type="match status" value="1"/>
</dbReference>
<dbReference type="OMA" id="KTSTSYC"/>
<dbReference type="EnsemblMetazoa" id="RPRC001605-RA">
    <property type="protein sequence ID" value="RPRC001605-PA"/>
    <property type="gene ID" value="RPRC001605"/>
</dbReference>
<keyword evidence="7" id="KW-1185">Reference proteome</keyword>
<proteinExistence type="inferred from homology"/>
<dbReference type="VEuPathDB" id="VectorBase:RPRC001605"/>
<evidence type="ECO:0000313" key="6">
    <source>
        <dbReference type="EnsemblMetazoa" id="RPRC001605-PA"/>
    </source>
</evidence>
<reference evidence="6" key="1">
    <citation type="submission" date="2015-05" db="UniProtKB">
        <authorList>
            <consortium name="EnsemblMetazoa"/>
        </authorList>
    </citation>
    <scope>IDENTIFICATION</scope>
</reference>
<dbReference type="Proteomes" id="UP000015103">
    <property type="component" value="Unassembled WGS sequence"/>
</dbReference>
<feature type="region of interest" description="Disordered" evidence="5">
    <location>
        <begin position="414"/>
        <end position="436"/>
    </location>
</feature>
<comment type="similarity">
    <text evidence="1">Belongs to the pseudouridine synthase TruD family.</text>
</comment>
<evidence type="ECO:0000256" key="4">
    <source>
        <dbReference type="ARBA" id="ARBA00036943"/>
    </source>
</evidence>
<accession>T1HC43</accession>
<feature type="compositionally biased region" description="Basic and acidic residues" evidence="5">
    <location>
        <begin position="43"/>
        <end position="64"/>
    </location>
</feature>
<keyword evidence="2" id="KW-0819">tRNA processing</keyword>
<dbReference type="GO" id="GO:0001522">
    <property type="term" value="P:pseudouridine synthesis"/>
    <property type="evidence" value="ECO:0007669"/>
    <property type="project" value="InterPro"/>
</dbReference>
<dbReference type="Gene3D" id="3.30.2350.20">
    <property type="entry name" value="TruD, catalytic domain"/>
    <property type="match status" value="2"/>
</dbReference>
<dbReference type="PIRSF" id="PIRSF037016">
    <property type="entry name" value="Pseudouridin_synth_euk_prd"/>
    <property type="match status" value="1"/>
</dbReference>
<keyword evidence="3" id="KW-0413">Isomerase</keyword>
<dbReference type="InterPro" id="IPR001656">
    <property type="entry name" value="PsdUridine_synth_TruD"/>
</dbReference>
<comment type="catalytic activity">
    <reaction evidence="4">
        <text>a uridine in tRNA = a pseudouridine in tRNA</text>
        <dbReference type="Rhea" id="RHEA:54572"/>
        <dbReference type="Rhea" id="RHEA-COMP:13339"/>
        <dbReference type="Rhea" id="RHEA-COMP:13934"/>
        <dbReference type="ChEBI" id="CHEBI:65314"/>
        <dbReference type="ChEBI" id="CHEBI:65315"/>
    </reaction>
</comment>
<dbReference type="PANTHER" id="PTHR13326:SF31">
    <property type="entry name" value="PSEUDOURIDYLATE SYNTHASE 7 HOMOLOG"/>
    <property type="match status" value="1"/>
</dbReference>
<evidence type="ECO:0000256" key="5">
    <source>
        <dbReference type="SAM" id="MobiDB-lite"/>
    </source>
</evidence>
<dbReference type="NCBIfam" id="TIGR00094">
    <property type="entry name" value="tRNA_TruD_broad"/>
    <property type="match status" value="1"/>
</dbReference>
<dbReference type="InterPro" id="IPR011760">
    <property type="entry name" value="PsdUridine_synth_TruD_insert"/>
</dbReference>
<evidence type="ECO:0000256" key="1">
    <source>
        <dbReference type="ARBA" id="ARBA00007953"/>
    </source>
</evidence>
<organism evidence="6 7">
    <name type="scientific">Rhodnius prolixus</name>
    <name type="common">Triatomid bug</name>
    <dbReference type="NCBI Taxonomy" id="13249"/>
    <lineage>
        <taxon>Eukaryota</taxon>
        <taxon>Metazoa</taxon>
        <taxon>Ecdysozoa</taxon>
        <taxon>Arthropoda</taxon>
        <taxon>Hexapoda</taxon>
        <taxon>Insecta</taxon>
        <taxon>Pterygota</taxon>
        <taxon>Neoptera</taxon>
        <taxon>Paraneoptera</taxon>
        <taxon>Hemiptera</taxon>
        <taxon>Heteroptera</taxon>
        <taxon>Panheteroptera</taxon>
        <taxon>Cimicomorpha</taxon>
        <taxon>Reduviidae</taxon>
        <taxon>Triatominae</taxon>
        <taxon>Rhodnius</taxon>
    </lineage>
</organism>
<dbReference type="Pfam" id="PF01142">
    <property type="entry name" value="TruD"/>
    <property type="match status" value="1"/>
</dbReference>
<protein>
    <submittedName>
        <fullName evidence="6">TRUD domain-containing protein</fullName>
    </submittedName>
</protein>
<feature type="compositionally biased region" description="Basic and acidic residues" evidence="5">
    <location>
        <begin position="427"/>
        <end position="436"/>
    </location>
</feature>
<dbReference type="InterPro" id="IPR020103">
    <property type="entry name" value="PsdUridine_synth_cat_dom_sf"/>
</dbReference>
<evidence type="ECO:0000256" key="3">
    <source>
        <dbReference type="ARBA" id="ARBA00023235"/>
    </source>
</evidence>
<dbReference type="eggNOG" id="KOG2339">
    <property type="taxonomic scope" value="Eukaryota"/>
</dbReference>
<dbReference type="CDD" id="cd02576">
    <property type="entry name" value="PseudoU_synth_ScPUS7"/>
    <property type="match status" value="1"/>
</dbReference>
<sequence length="611" mass="69758">MGEQNIGASILAKFQQISNEKELARNAVDAIKPVKECTSSDIDAEKKNSQKRKSEDNRKYKTESSDNSSHIGLSEKEVGITEYVKGSSEGFSGIIKHRFSDFQVHEIDLEGNIIELKSIGLPELPESDTTSESEHRSVLSEEYWKKIDEVVSTESDDASFEIEKEFRGPPIKDSIYILLLKANAVSYCGTKDKRGKTTQRMCIKKHRAEELHRLKLFQIVFGDYSYKHSCLRLGDLSGNKFTIAIRNVEAPDSQINSSLNLLKENGFINYYGLQRFGSSFLSPTFTAGKAILLKDWKKAVESILKPRNGEKCSLQVKKARETWWSTKNAGLALKCLPRNDGSIEGKVLRALKNQGNDQYYNALFAIPRNTMLLYVHAYQSLIWNKVVSKRIKEYGFKPIVGDLILDKHNETIEDNKNCNDEEQESEESSKEEMSEKSIRKQKIKKITAQIVTQIKFEELVFPLPGHDVEYPDNITAEWYSEFLAEDGITFENFKSANMTFSLFGSYRKILAKVDDLTWNISYYNSFDDDLILSDLDKLQNKTLPQQPENSQYKAVILDFKLKPSQYATMLIREVMKCETAVSYHAALTKCSHSSKETEEEVEPDEKKLKNL</sequence>
<evidence type="ECO:0000256" key="2">
    <source>
        <dbReference type="ARBA" id="ARBA00022694"/>
    </source>
</evidence>
<feature type="region of interest" description="Disordered" evidence="5">
    <location>
        <begin position="36"/>
        <end position="73"/>
    </location>
</feature>
<dbReference type="PROSITE" id="PS50984">
    <property type="entry name" value="TRUD"/>
    <property type="match status" value="1"/>
</dbReference>
<dbReference type="InParanoid" id="T1HC43"/>
<dbReference type="STRING" id="13249.T1HC43"/>
<dbReference type="InterPro" id="IPR042214">
    <property type="entry name" value="TruD_catalytic"/>
</dbReference>
<name>T1HC43_RHOPR</name>
<dbReference type="GO" id="GO:0009982">
    <property type="term" value="F:pseudouridine synthase activity"/>
    <property type="evidence" value="ECO:0007669"/>
    <property type="project" value="InterPro"/>
</dbReference>
<dbReference type="GO" id="GO:0008033">
    <property type="term" value="P:tRNA processing"/>
    <property type="evidence" value="ECO:0007669"/>
    <property type="project" value="UniProtKB-KW"/>
</dbReference>
<dbReference type="FunCoup" id="T1HC43">
    <property type="interactions" value="1487"/>
</dbReference>